<dbReference type="PROSITE" id="PS00678">
    <property type="entry name" value="WD_REPEATS_1"/>
    <property type="match status" value="1"/>
</dbReference>
<dbReference type="Pfam" id="PF00400">
    <property type="entry name" value="WD40"/>
    <property type="match status" value="6"/>
</dbReference>
<dbReference type="PRINTS" id="PR00320">
    <property type="entry name" value="GPROTEINBRPT"/>
</dbReference>
<dbReference type="InterPro" id="IPR020472">
    <property type="entry name" value="WD40_PAC1"/>
</dbReference>
<dbReference type="PANTHER" id="PTHR19920:SF0">
    <property type="entry name" value="CYTOSOLIC IRON-SULFUR PROTEIN ASSEMBLY PROTEIN CIAO1-RELATED"/>
    <property type="match status" value="1"/>
</dbReference>
<dbReference type="GO" id="GO:0097361">
    <property type="term" value="C:cytosolic [4Fe-4S] assembly targeting complex"/>
    <property type="evidence" value="ECO:0007669"/>
    <property type="project" value="InterPro"/>
</dbReference>
<dbReference type="EMBL" id="KZ819671">
    <property type="protein sequence ID" value="PWN26640.1"/>
    <property type="molecule type" value="Genomic_DNA"/>
</dbReference>
<evidence type="ECO:0000256" key="1">
    <source>
        <dbReference type="ARBA" id="ARBA00022574"/>
    </source>
</evidence>
<dbReference type="PANTHER" id="PTHR19920">
    <property type="entry name" value="WD40 PROTEIN CIAO1"/>
    <property type="match status" value="1"/>
</dbReference>
<dbReference type="InterPro" id="IPR028608">
    <property type="entry name" value="CIAO1/Cia1"/>
</dbReference>
<sequence length="433" mass="46765">MGEPSSTPSSSSAPPLELITSLPGHNDRAWSAAWNPRTNLLATCSTDRDVRLFSHSRSSGGHGDTMEGEEQVRFALRETIPTGHKRTVRQVAWSPSGRTLATASFDSTVGIWQQLPPSESGVVDATGSANPSSSSTGMWDCIGTLEGHESECKSVTFNRNGTLLASCSRDKSVWIWEVQPDGDFECLSVLMEHSQDVKCVRWSPREDLLASASYDDTIRLYLDDPSDDWFCYTTLTGHTSTVWSLSFSPCGNHLASASDDSTVRIWSRLDEVQCKARGLQPQGKVAGRAGDRWVCTNVLKGWFGRTVYSVDWAKGREGTLGRLAAAGGDGRICVWEIAQPEGEEGAPVATLIASVEDAHGVSDINCVSWGPMCKAEQDGGEDAARFEEIGEDDDAEMGGNGSDTWGWNHLLASTADDGSLRVWRVPIVSLGSA</sequence>
<dbReference type="InterPro" id="IPR015943">
    <property type="entry name" value="WD40/YVTN_repeat-like_dom_sf"/>
</dbReference>
<organism evidence="5 6">
    <name type="scientific">Jaminaea rosea</name>
    <dbReference type="NCBI Taxonomy" id="1569628"/>
    <lineage>
        <taxon>Eukaryota</taxon>
        <taxon>Fungi</taxon>
        <taxon>Dikarya</taxon>
        <taxon>Basidiomycota</taxon>
        <taxon>Ustilaginomycotina</taxon>
        <taxon>Exobasidiomycetes</taxon>
        <taxon>Microstromatales</taxon>
        <taxon>Microstromatales incertae sedis</taxon>
        <taxon>Jaminaea</taxon>
    </lineage>
</organism>
<reference evidence="5 6" key="1">
    <citation type="journal article" date="2018" name="Mol. Biol. Evol.">
        <title>Broad Genomic Sampling Reveals a Smut Pathogenic Ancestry of the Fungal Clade Ustilaginomycotina.</title>
        <authorList>
            <person name="Kijpornyongpan T."/>
            <person name="Mondo S.J."/>
            <person name="Barry K."/>
            <person name="Sandor L."/>
            <person name="Lee J."/>
            <person name="Lipzen A."/>
            <person name="Pangilinan J."/>
            <person name="LaButti K."/>
            <person name="Hainaut M."/>
            <person name="Henrissat B."/>
            <person name="Grigoriev I.V."/>
            <person name="Spatafora J.W."/>
            <person name="Aime M.C."/>
        </authorList>
    </citation>
    <scope>NUCLEOTIDE SEQUENCE [LARGE SCALE GENOMIC DNA]</scope>
    <source>
        <strain evidence="5 6">MCA 5214</strain>
    </source>
</reference>
<dbReference type="PROSITE" id="PS50294">
    <property type="entry name" value="WD_REPEATS_REGION"/>
    <property type="match status" value="4"/>
</dbReference>
<evidence type="ECO:0000256" key="3">
    <source>
        <dbReference type="HAMAP-Rule" id="MF_03037"/>
    </source>
</evidence>
<feature type="repeat" description="WD" evidence="4">
    <location>
        <begin position="81"/>
        <end position="113"/>
    </location>
</feature>
<comment type="similarity">
    <text evidence="3">Belongs to the WD repeat CIA1 family.</text>
</comment>
<keyword evidence="2" id="KW-0677">Repeat</keyword>
<dbReference type="InterPro" id="IPR036322">
    <property type="entry name" value="WD40_repeat_dom_sf"/>
</dbReference>
<dbReference type="Proteomes" id="UP000245884">
    <property type="component" value="Unassembled WGS sequence"/>
</dbReference>
<dbReference type="SUPFAM" id="SSF50978">
    <property type="entry name" value="WD40 repeat-like"/>
    <property type="match status" value="1"/>
</dbReference>
<keyword evidence="1 4" id="KW-0853">WD repeat</keyword>
<dbReference type="AlphaFoldDB" id="A0A316UN18"/>
<feature type="repeat" description="WD" evidence="4">
    <location>
        <begin position="22"/>
        <end position="54"/>
    </location>
</feature>
<feature type="repeat" description="WD" evidence="4">
    <location>
        <begin position="190"/>
        <end position="221"/>
    </location>
</feature>
<gene>
    <name evidence="3" type="primary">CIA1</name>
    <name evidence="5" type="ORF">BDZ90DRAFT_265159</name>
</gene>
<dbReference type="PROSITE" id="PS50082">
    <property type="entry name" value="WD_REPEATS_2"/>
    <property type="match status" value="5"/>
</dbReference>
<dbReference type="HAMAP" id="MF_03037">
    <property type="entry name" value="ciao1"/>
    <property type="match status" value="1"/>
</dbReference>
<comment type="function">
    <text evidence="3">Essential component of the cytosolic iron-sulfur (Fe/S) protein assembly machinery. Required for the maturation of extramitochondrial Fe/S proteins.</text>
</comment>
<dbReference type="CDD" id="cd00200">
    <property type="entry name" value="WD40"/>
    <property type="match status" value="1"/>
</dbReference>
<name>A0A316UN18_9BASI</name>
<accession>A0A316UN18</accession>
<evidence type="ECO:0000313" key="5">
    <source>
        <dbReference type="EMBL" id="PWN26640.1"/>
    </source>
</evidence>
<dbReference type="Gene3D" id="2.130.10.10">
    <property type="entry name" value="YVTN repeat-like/Quinoprotein amine dehydrogenase"/>
    <property type="match status" value="1"/>
</dbReference>
<evidence type="ECO:0000256" key="2">
    <source>
        <dbReference type="ARBA" id="ARBA00022737"/>
    </source>
</evidence>
<dbReference type="InterPro" id="IPR001680">
    <property type="entry name" value="WD40_rpt"/>
</dbReference>
<dbReference type="SMART" id="SM00320">
    <property type="entry name" value="WD40"/>
    <property type="match status" value="7"/>
</dbReference>
<dbReference type="GO" id="GO:0016226">
    <property type="term" value="P:iron-sulfur cluster assembly"/>
    <property type="evidence" value="ECO:0007669"/>
    <property type="project" value="UniProtKB-UniRule"/>
</dbReference>
<dbReference type="OrthoDB" id="284782at2759"/>
<evidence type="ECO:0000256" key="4">
    <source>
        <dbReference type="PROSITE-ProRule" id="PRU00221"/>
    </source>
</evidence>
<dbReference type="InterPro" id="IPR019775">
    <property type="entry name" value="WD40_repeat_CS"/>
</dbReference>
<feature type="repeat" description="WD" evidence="4">
    <location>
        <begin position="235"/>
        <end position="267"/>
    </location>
</feature>
<evidence type="ECO:0000313" key="6">
    <source>
        <dbReference type="Proteomes" id="UP000245884"/>
    </source>
</evidence>
<proteinExistence type="inferred from homology"/>
<dbReference type="STRING" id="1569628.A0A316UN18"/>
<feature type="repeat" description="WD" evidence="4">
    <location>
        <begin position="145"/>
        <end position="179"/>
    </location>
</feature>
<protein>
    <recommendedName>
        <fullName evidence="3">Probable cytosolic iron-sulfur protein assembly protein 1</fullName>
    </recommendedName>
</protein>
<keyword evidence="6" id="KW-1185">Reference proteome</keyword>